<evidence type="ECO:0000313" key="2">
    <source>
        <dbReference type="Proteomes" id="UP001162162"/>
    </source>
</evidence>
<comment type="caution">
    <text evidence="1">The sequence shown here is derived from an EMBL/GenBank/DDBJ whole genome shotgun (WGS) entry which is preliminary data.</text>
</comment>
<dbReference type="EMBL" id="JAPWTK010000996">
    <property type="protein sequence ID" value="KAJ8934714.1"/>
    <property type="molecule type" value="Genomic_DNA"/>
</dbReference>
<sequence>MIFSVLFYTIQSSPSAEPLAMKIPTSIFPNIRFETFRKFIFLSNMISSDWEYTILLKNR</sequence>
<reference evidence="1" key="1">
    <citation type="journal article" date="2023" name="Insect Mol. Biol.">
        <title>Genome sequencing provides insights into the evolution of gene families encoding plant cell wall-degrading enzymes in longhorned beetles.</title>
        <authorList>
            <person name="Shin N.R."/>
            <person name="Okamura Y."/>
            <person name="Kirsch R."/>
            <person name="Pauchet Y."/>
        </authorList>
    </citation>
    <scope>NUCLEOTIDE SEQUENCE</scope>
    <source>
        <strain evidence="1">AMC_N1</strain>
    </source>
</reference>
<gene>
    <name evidence="1" type="ORF">NQ318_004498</name>
</gene>
<dbReference type="Proteomes" id="UP001162162">
    <property type="component" value="Unassembled WGS sequence"/>
</dbReference>
<protein>
    <submittedName>
        <fullName evidence="1">Uncharacterized protein</fullName>
    </submittedName>
</protein>
<accession>A0AAV8X821</accession>
<organism evidence="1 2">
    <name type="scientific">Aromia moschata</name>
    <dbReference type="NCBI Taxonomy" id="1265417"/>
    <lineage>
        <taxon>Eukaryota</taxon>
        <taxon>Metazoa</taxon>
        <taxon>Ecdysozoa</taxon>
        <taxon>Arthropoda</taxon>
        <taxon>Hexapoda</taxon>
        <taxon>Insecta</taxon>
        <taxon>Pterygota</taxon>
        <taxon>Neoptera</taxon>
        <taxon>Endopterygota</taxon>
        <taxon>Coleoptera</taxon>
        <taxon>Polyphaga</taxon>
        <taxon>Cucujiformia</taxon>
        <taxon>Chrysomeloidea</taxon>
        <taxon>Cerambycidae</taxon>
        <taxon>Cerambycinae</taxon>
        <taxon>Callichromatini</taxon>
        <taxon>Aromia</taxon>
    </lineage>
</organism>
<dbReference type="AlphaFoldDB" id="A0AAV8X821"/>
<evidence type="ECO:0000313" key="1">
    <source>
        <dbReference type="EMBL" id="KAJ8934714.1"/>
    </source>
</evidence>
<name>A0AAV8X821_9CUCU</name>
<proteinExistence type="predicted"/>
<keyword evidence="2" id="KW-1185">Reference proteome</keyword>